<comment type="caution">
    <text evidence="8">The sequence shown here is derived from an EMBL/GenBank/DDBJ whole genome shotgun (WGS) entry which is preliminary data.</text>
</comment>
<feature type="binding site" evidence="7">
    <location>
        <position position="84"/>
    </location>
    <ligand>
        <name>S-adenosyl-L-methionine</name>
        <dbReference type="ChEBI" id="CHEBI:59789"/>
    </ligand>
</feature>
<dbReference type="EMBL" id="JACXLD010000007">
    <property type="protein sequence ID" value="MBD2859732.1"/>
    <property type="molecule type" value="Genomic_DNA"/>
</dbReference>
<keyword evidence="6 7" id="KW-0949">S-adenosyl-L-methionine</keyword>
<feature type="binding site" evidence="7">
    <location>
        <position position="139"/>
    </location>
    <ligand>
        <name>S-adenosyl-L-methionine</name>
        <dbReference type="ChEBI" id="CHEBI:59789"/>
    </ligand>
</feature>
<dbReference type="Proteomes" id="UP000610558">
    <property type="component" value="Unassembled WGS sequence"/>
</dbReference>
<keyword evidence="5 7" id="KW-0808">Transferase</keyword>
<keyword evidence="9" id="KW-1185">Reference proteome</keyword>
<evidence type="ECO:0000256" key="2">
    <source>
        <dbReference type="ARBA" id="ARBA00022490"/>
    </source>
</evidence>
<dbReference type="AlphaFoldDB" id="A0A927C493"/>
<dbReference type="PIRSF" id="PIRSF004486">
    <property type="entry name" value="MraW"/>
    <property type="match status" value="1"/>
</dbReference>
<dbReference type="InterPro" id="IPR023397">
    <property type="entry name" value="SAM-dep_MeTrfase_MraW_recog"/>
</dbReference>
<feature type="binding site" evidence="7">
    <location>
        <position position="110"/>
    </location>
    <ligand>
        <name>S-adenosyl-L-methionine</name>
        <dbReference type="ChEBI" id="CHEBI:59789"/>
    </ligand>
</feature>
<organism evidence="8 9">
    <name type="scientific">Spongiibacter pelagi</name>
    <dbReference type="NCBI Taxonomy" id="2760804"/>
    <lineage>
        <taxon>Bacteria</taxon>
        <taxon>Pseudomonadati</taxon>
        <taxon>Pseudomonadota</taxon>
        <taxon>Gammaproteobacteria</taxon>
        <taxon>Cellvibrionales</taxon>
        <taxon>Spongiibacteraceae</taxon>
        <taxon>Spongiibacter</taxon>
    </lineage>
</organism>
<evidence type="ECO:0000313" key="8">
    <source>
        <dbReference type="EMBL" id="MBD2859732.1"/>
    </source>
</evidence>
<dbReference type="GO" id="GO:0070475">
    <property type="term" value="P:rRNA base methylation"/>
    <property type="evidence" value="ECO:0007669"/>
    <property type="project" value="UniProtKB-UniRule"/>
</dbReference>
<evidence type="ECO:0000256" key="7">
    <source>
        <dbReference type="HAMAP-Rule" id="MF_01007"/>
    </source>
</evidence>
<feature type="binding site" evidence="7">
    <location>
        <begin position="64"/>
        <end position="66"/>
    </location>
    <ligand>
        <name>S-adenosyl-L-methionine</name>
        <dbReference type="ChEBI" id="CHEBI:59789"/>
    </ligand>
</feature>
<dbReference type="FunFam" id="1.10.150.170:FF:000001">
    <property type="entry name" value="Ribosomal RNA small subunit methyltransferase H"/>
    <property type="match status" value="1"/>
</dbReference>
<keyword evidence="4 7" id="KW-0489">Methyltransferase</keyword>
<dbReference type="PANTHER" id="PTHR11265">
    <property type="entry name" value="S-ADENOSYL-METHYLTRANSFERASE MRAW"/>
    <property type="match status" value="1"/>
</dbReference>
<evidence type="ECO:0000256" key="1">
    <source>
        <dbReference type="ARBA" id="ARBA00010396"/>
    </source>
</evidence>
<dbReference type="InterPro" id="IPR002903">
    <property type="entry name" value="RsmH"/>
</dbReference>
<dbReference type="EC" id="2.1.1.199" evidence="7"/>
<comment type="function">
    <text evidence="7">Specifically methylates the N4 position of cytidine in position 1402 (C1402) of 16S rRNA.</text>
</comment>
<dbReference type="HAMAP" id="MF_01007">
    <property type="entry name" value="16SrRNA_methyltr_H"/>
    <property type="match status" value="1"/>
</dbReference>
<evidence type="ECO:0000256" key="5">
    <source>
        <dbReference type="ARBA" id="ARBA00022679"/>
    </source>
</evidence>
<reference evidence="8" key="1">
    <citation type="submission" date="2020-09" db="EMBL/GenBank/DDBJ databases">
        <authorList>
            <person name="Yoon J.-W."/>
        </authorList>
    </citation>
    <scope>NUCLEOTIDE SEQUENCE</scope>
    <source>
        <strain evidence="8">KMU-158</strain>
    </source>
</reference>
<dbReference type="Pfam" id="PF01795">
    <property type="entry name" value="Methyltransf_5"/>
    <property type="match status" value="1"/>
</dbReference>
<dbReference type="SUPFAM" id="SSF53335">
    <property type="entry name" value="S-adenosyl-L-methionine-dependent methyltransferases"/>
    <property type="match status" value="1"/>
</dbReference>
<name>A0A927C493_9GAMM</name>
<dbReference type="Gene3D" id="1.10.150.170">
    <property type="entry name" value="Putative methyltransferase TM0872, insert domain"/>
    <property type="match status" value="1"/>
</dbReference>
<dbReference type="Gene3D" id="3.40.50.150">
    <property type="entry name" value="Vaccinia Virus protein VP39"/>
    <property type="match status" value="1"/>
</dbReference>
<evidence type="ECO:0000256" key="6">
    <source>
        <dbReference type="ARBA" id="ARBA00022691"/>
    </source>
</evidence>
<accession>A0A927C493</accession>
<dbReference type="SUPFAM" id="SSF81799">
    <property type="entry name" value="Putative methyltransferase TM0872, insert domain"/>
    <property type="match status" value="1"/>
</dbReference>
<keyword evidence="2 7" id="KW-0963">Cytoplasm</keyword>
<dbReference type="NCBIfam" id="TIGR00006">
    <property type="entry name" value="16S rRNA (cytosine(1402)-N(4))-methyltransferase RsmH"/>
    <property type="match status" value="1"/>
</dbReference>
<dbReference type="GO" id="GO:0071424">
    <property type="term" value="F:rRNA (cytosine-N4-)-methyltransferase activity"/>
    <property type="evidence" value="ECO:0007669"/>
    <property type="project" value="UniProtKB-UniRule"/>
</dbReference>
<evidence type="ECO:0000256" key="3">
    <source>
        <dbReference type="ARBA" id="ARBA00022552"/>
    </source>
</evidence>
<dbReference type="GO" id="GO:0005737">
    <property type="term" value="C:cytoplasm"/>
    <property type="evidence" value="ECO:0007669"/>
    <property type="project" value="UniProtKB-SubCell"/>
</dbReference>
<feature type="binding site" evidence="7">
    <location>
        <position position="132"/>
    </location>
    <ligand>
        <name>S-adenosyl-L-methionine</name>
        <dbReference type="ChEBI" id="CHEBI:59789"/>
    </ligand>
</feature>
<comment type="catalytic activity">
    <reaction evidence="7">
        <text>cytidine(1402) in 16S rRNA + S-adenosyl-L-methionine = N(4)-methylcytidine(1402) in 16S rRNA + S-adenosyl-L-homocysteine + H(+)</text>
        <dbReference type="Rhea" id="RHEA:42928"/>
        <dbReference type="Rhea" id="RHEA-COMP:10286"/>
        <dbReference type="Rhea" id="RHEA-COMP:10287"/>
        <dbReference type="ChEBI" id="CHEBI:15378"/>
        <dbReference type="ChEBI" id="CHEBI:57856"/>
        <dbReference type="ChEBI" id="CHEBI:59789"/>
        <dbReference type="ChEBI" id="CHEBI:74506"/>
        <dbReference type="ChEBI" id="CHEBI:82748"/>
        <dbReference type="EC" id="2.1.1.199"/>
    </reaction>
</comment>
<comment type="similarity">
    <text evidence="1 7">Belongs to the methyltransferase superfamily. RsmH family.</text>
</comment>
<keyword evidence="3 7" id="KW-0698">rRNA processing</keyword>
<proteinExistence type="inferred from homology"/>
<comment type="subcellular location">
    <subcellularLocation>
        <location evidence="7">Cytoplasm</location>
    </subcellularLocation>
</comment>
<dbReference type="PANTHER" id="PTHR11265:SF0">
    <property type="entry name" value="12S RRNA N4-METHYLCYTIDINE METHYLTRANSFERASE"/>
    <property type="match status" value="1"/>
</dbReference>
<evidence type="ECO:0000256" key="4">
    <source>
        <dbReference type="ARBA" id="ARBA00022603"/>
    </source>
</evidence>
<evidence type="ECO:0000313" key="9">
    <source>
        <dbReference type="Proteomes" id="UP000610558"/>
    </source>
</evidence>
<sequence length="340" mass="37686">MLVIPTKCQKKCCLCLYRVLVLQDKVLQQENALQQHLTVLRDEAVAALISDKSGWYVDGTFGRGGHTRHLLSQLDAAAHVMGIDKDPRAIEAACGLAADDPRFVIAQGSFAELEAHLQTFQWSEPLTGVLLDLGVSSPQLDDAERGFSFLRDGDLDMRMDTGSGQSAAQWLAVADEQDIAVVLKEFGEERFAKRIARAIVEARSEQPITRTLQLAKIVSDANPAWEKHKHPATRSFQAIRIYINQELSDLEVLLERVIDQLAVGGRLVVISFHSLEDRIVKRFMRRQAQGEKLPANLPVTDASLNRRLKIIGKALKPSVAEVDANPRARSAVMRVAEKLA</sequence>
<dbReference type="InterPro" id="IPR029063">
    <property type="entry name" value="SAM-dependent_MTases_sf"/>
</dbReference>
<protein>
    <recommendedName>
        <fullName evidence="7">Ribosomal RNA small subunit methyltransferase H</fullName>
        <ecNumber evidence="7">2.1.1.199</ecNumber>
    </recommendedName>
    <alternativeName>
        <fullName evidence="7">16S rRNA m(4)C1402 methyltransferase</fullName>
    </alternativeName>
    <alternativeName>
        <fullName evidence="7">rRNA (cytosine-N(4)-)-methyltransferase RsmH</fullName>
    </alternativeName>
</protein>
<gene>
    <name evidence="7 8" type="primary">rsmH</name>
    <name evidence="8" type="ORF">IB286_12035</name>
</gene>